<dbReference type="Pfam" id="PF00535">
    <property type="entry name" value="Glycos_transf_2"/>
    <property type="match status" value="1"/>
</dbReference>
<reference evidence="2" key="1">
    <citation type="journal article" date="2013" name="Environ. Microbiol.">
        <title>Seasonally variable intestinal metagenomes of the red palm weevil (Rhynchophorus ferrugineus).</title>
        <authorList>
            <person name="Jia S."/>
            <person name="Zhang X."/>
            <person name="Zhang G."/>
            <person name="Yin A."/>
            <person name="Zhang S."/>
            <person name="Li F."/>
            <person name="Wang L."/>
            <person name="Zhao D."/>
            <person name="Yun Q."/>
            <person name="Tala"/>
            <person name="Wang J."/>
            <person name="Sun G."/>
            <person name="Baabdullah M."/>
            <person name="Yu X."/>
            <person name="Hu S."/>
            <person name="Al-Mssallem I.S."/>
            <person name="Yu J."/>
        </authorList>
    </citation>
    <scope>NUCLEOTIDE SEQUENCE</scope>
</reference>
<name>A0A060BT90_9DEIN</name>
<dbReference type="SUPFAM" id="SSF53448">
    <property type="entry name" value="Nucleotide-diphospho-sugar transferases"/>
    <property type="match status" value="1"/>
</dbReference>
<evidence type="ECO:0000313" key="2">
    <source>
        <dbReference type="EMBL" id="AIA86149.1"/>
    </source>
</evidence>
<dbReference type="InterPro" id="IPR029044">
    <property type="entry name" value="Nucleotide-diphossugar_trans"/>
</dbReference>
<dbReference type="AlphaFoldDB" id="A0A060BT90"/>
<feature type="non-terminal residue" evidence="2">
    <location>
        <position position="136"/>
    </location>
</feature>
<dbReference type="Gene3D" id="3.90.550.10">
    <property type="entry name" value="Spore Coat Polysaccharide Biosynthesis Protein SpsA, Chain A"/>
    <property type="match status" value="1"/>
</dbReference>
<protein>
    <submittedName>
        <fullName evidence="2">Glycos_transf_2</fullName>
    </submittedName>
</protein>
<feature type="domain" description="Glycosyltransferase 2-like" evidence="1">
    <location>
        <begin position="2"/>
        <end position="124"/>
    </location>
</feature>
<dbReference type="EMBL" id="KF118886">
    <property type="protein sequence ID" value="AIA86149.1"/>
    <property type="molecule type" value="Genomic_DNA"/>
</dbReference>
<dbReference type="InterPro" id="IPR001173">
    <property type="entry name" value="Glyco_trans_2-like"/>
</dbReference>
<evidence type="ECO:0000259" key="1">
    <source>
        <dbReference type="Pfam" id="PF00535"/>
    </source>
</evidence>
<accession>A0A060BT90</accession>
<sequence>MLIPVWKDQAGLLHTLEVLGQDPLPFDIVVVDDGSPEPIACAPQYGTHAVTLERLPQNRGIEHALNRGLELILERGYAYVARLDCADVPLPGRIARQAAYLDEHADVGMVGTWARCVDDNGDYLFTLRLPTEHAAM</sequence>
<dbReference type="CDD" id="cd00761">
    <property type="entry name" value="Glyco_tranf_GTA_type"/>
    <property type="match status" value="1"/>
</dbReference>
<organism evidence="2">
    <name type="scientific">uncultured Meiothermus sp</name>
    <dbReference type="NCBI Taxonomy" id="157471"/>
    <lineage>
        <taxon>Bacteria</taxon>
        <taxon>Thermotogati</taxon>
        <taxon>Deinococcota</taxon>
        <taxon>Deinococci</taxon>
        <taxon>Thermales</taxon>
        <taxon>Thermaceae</taxon>
        <taxon>Meiothermus</taxon>
        <taxon>environmental samples</taxon>
    </lineage>
</organism>
<proteinExistence type="predicted"/>